<dbReference type="RefSeq" id="WP_025696383.1">
    <property type="nucleotide sequence ID" value="NZ_ASQQ01000439.1"/>
</dbReference>
<evidence type="ECO:0000313" key="2">
    <source>
        <dbReference type="Proteomes" id="UP000034189"/>
    </source>
</evidence>
<name>A0A0F7FB81_PAEDU</name>
<dbReference type="AlphaFoldDB" id="A0A0F7FB81"/>
<dbReference type="OrthoDB" id="2643720at2"/>
<dbReference type="EMBL" id="CP011114">
    <property type="protein sequence ID" value="AKG36012.1"/>
    <property type="molecule type" value="Genomic_DNA"/>
</dbReference>
<accession>A0A0F7FB81</accession>
<reference evidence="1 2" key="1">
    <citation type="submission" date="2015-03" db="EMBL/GenBank/DDBJ databases">
        <authorList>
            <person name="Abdul Halim M."/>
        </authorList>
    </citation>
    <scope>NUCLEOTIDE SEQUENCE [LARGE SCALE GENOMIC DNA]</scope>
    <source>
        <strain evidence="1 2">ATCC 35681</strain>
    </source>
</reference>
<dbReference type="PATRIC" id="fig|1333534.5.peg.3696"/>
<evidence type="ECO:0008006" key="3">
    <source>
        <dbReference type="Google" id="ProtNLM"/>
    </source>
</evidence>
<dbReference type="HOGENOM" id="CLU_1228901_0_0_9"/>
<reference evidence="1 2" key="2">
    <citation type="journal article" date="2016" name="Genome Announc.">
        <title>Genome Sequence of a Gram-Positive Diazotroph, Paenibacillus durus Type Strain ATCC 35681.</title>
        <authorList>
            <person name="Halim M.A."/>
            <person name="Rahman A.Y."/>
            <person name="Sim K.S."/>
            <person name="Yam H.C."/>
            <person name="Rahim A.A."/>
            <person name="Ghazali A.H."/>
            <person name="Najimudin N."/>
        </authorList>
    </citation>
    <scope>NUCLEOTIDE SEQUENCE [LARGE SCALE GENOMIC DNA]</scope>
    <source>
        <strain evidence="1 2">ATCC 35681</strain>
    </source>
</reference>
<proteinExistence type="predicted"/>
<sequence length="225" mass="25878">MIMRPTVIERGLLNGPAAHDLLKKMVEIDLPLTAAIIKNLLYTVKGAERYIKTWSEEDLFRKDSLIECATMLLQHISEESAKEISGITFSTTDVAKYIGVSPQTINTWLREKKIIGVPEKEDKKWSRIPEEAEVLFPNGKQVSITVLKANWEKENQQPEVDEITYLQLSIKEMEDKYDGKPFEEVFGDKTIKELTEEDTDASVWWSYKARLTSAKVAQHTQNHFF</sequence>
<dbReference type="Proteomes" id="UP000034189">
    <property type="component" value="Chromosome"/>
</dbReference>
<evidence type="ECO:0000313" key="1">
    <source>
        <dbReference type="EMBL" id="AKG36012.1"/>
    </source>
</evidence>
<protein>
    <recommendedName>
        <fullName evidence="3">Helix-turn-helix domain-containing protein</fullName>
    </recommendedName>
</protein>
<gene>
    <name evidence="1" type="ORF">VK70_16795</name>
</gene>
<organism evidence="1 2">
    <name type="scientific">Paenibacillus durus ATCC 35681</name>
    <dbReference type="NCBI Taxonomy" id="1333534"/>
    <lineage>
        <taxon>Bacteria</taxon>
        <taxon>Bacillati</taxon>
        <taxon>Bacillota</taxon>
        <taxon>Bacilli</taxon>
        <taxon>Bacillales</taxon>
        <taxon>Paenibacillaceae</taxon>
        <taxon>Paenibacillus</taxon>
    </lineage>
</organism>